<name>A0A2P2N8M5_RHIMU</name>
<accession>A0A2P2N8M5</accession>
<reference evidence="1" key="1">
    <citation type="submission" date="2018-02" db="EMBL/GenBank/DDBJ databases">
        <title>Rhizophora mucronata_Transcriptome.</title>
        <authorList>
            <person name="Meera S.P."/>
            <person name="Sreeshan A."/>
            <person name="Augustine A."/>
        </authorList>
    </citation>
    <scope>NUCLEOTIDE SEQUENCE</scope>
    <source>
        <tissue evidence="1">Leaf</tissue>
    </source>
</reference>
<organism evidence="1">
    <name type="scientific">Rhizophora mucronata</name>
    <name type="common">Asiatic mangrove</name>
    <dbReference type="NCBI Taxonomy" id="61149"/>
    <lineage>
        <taxon>Eukaryota</taxon>
        <taxon>Viridiplantae</taxon>
        <taxon>Streptophyta</taxon>
        <taxon>Embryophyta</taxon>
        <taxon>Tracheophyta</taxon>
        <taxon>Spermatophyta</taxon>
        <taxon>Magnoliopsida</taxon>
        <taxon>eudicotyledons</taxon>
        <taxon>Gunneridae</taxon>
        <taxon>Pentapetalae</taxon>
        <taxon>rosids</taxon>
        <taxon>fabids</taxon>
        <taxon>Malpighiales</taxon>
        <taxon>Rhizophoraceae</taxon>
        <taxon>Rhizophora</taxon>
    </lineage>
</organism>
<proteinExistence type="predicted"/>
<protein>
    <submittedName>
        <fullName evidence="1">Uncharacterized protein MANES_17G086800</fullName>
    </submittedName>
</protein>
<dbReference type="EMBL" id="GGEC01058345">
    <property type="protein sequence ID" value="MBX38829.1"/>
    <property type="molecule type" value="Transcribed_RNA"/>
</dbReference>
<sequence length="59" mass="6661">MQKQKHVSKLQVVIKHHCQLKNCREGDILHPLLFHGLHSLQQALNLALHSELHVAVIGA</sequence>
<dbReference type="AlphaFoldDB" id="A0A2P2N8M5"/>
<evidence type="ECO:0000313" key="1">
    <source>
        <dbReference type="EMBL" id="MBX38829.1"/>
    </source>
</evidence>